<comment type="similarity">
    <text evidence="1">Belongs to the small GTPase superfamily. Rab family.</text>
</comment>
<protein>
    <submittedName>
        <fullName evidence="5">Ras-related protein Rab</fullName>
    </submittedName>
</protein>
<dbReference type="GO" id="GO:0003924">
    <property type="term" value="F:GTPase activity"/>
    <property type="evidence" value="ECO:0007669"/>
    <property type="project" value="InterPro"/>
</dbReference>
<accession>A0AAW2ZQL6</accession>
<reference evidence="5 6" key="1">
    <citation type="submission" date="2024-03" db="EMBL/GenBank/DDBJ databases">
        <title>The Acrasis kona genome and developmental transcriptomes reveal deep origins of eukaryotic multicellular pathways.</title>
        <authorList>
            <person name="Sheikh S."/>
            <person name="Fu C.-J."/>
            <person name="Brown M.W."/>
            <person name="Baldauf S.L."/>
        </authorList>
    </citation>
    <scope>NUCLEOTIDE SEQUENCE [LARGE SCALE GENOMIC DNA]</scope>
    <source>
        <strain evidence="5 6">ATCC MYA-3509</strain>
    </source>
</reference>
<evidence type="ECO:0000256" key="3">
    <source>
        <dbReference type="ARBA" id="ARBA00023134"/>
    </source>
</evidence>
<dbReference type="SMART" id="SM00176">
    <property type="entry name" value="RAN"/>
    <property type="match status" value="1"/>
</dbReference>
<dbReference type="FunFam" id="3.40.50.300:FF:000808">
    <property type="entry name" value="Small GTP-binding protein, putative"/>
    <property type="match status" value="1"/>
</dbReference>
<dbReference type="PROSITE" id="PS51421">
    <property type="entry name" value="RAS"/>
    <property type="match status" value="1"/>
</dbReference>
<keyword evidence="2" id="KW-0547">Nucleotide-binding</keyword>
<dbReference type="PROSITE" id="PS51419">
    <property type="entry name" value="RAB"/>
    <property type="match status" value="1"/>
</dbReference>
<dbReference type="InterPro" id="IPR005225">
    <property type="entry name" value="Small_GTP-bd"/>
</dbReference>
<gene>
    <name evidence="5" type="ORF">AKO1_000624</name>
</gene>
<dbReference type="PANTHER" id="PTHR47980">
    <property type="entry name" value="LD44762P"/>
    <property type="match status" value="1"/>
</dbReference>
<sequence length="205" mass="23250">MQEILKKLVIAGNSGCGKSCLVIRYVENTFLVDYTFTIGMDFKVKMLGRGDKNVKLQVWDTAGQERFRSMAGSYFRAAQGIIITFDVTNEDSFYSVNDWMRQIKEHAPEGIKTILVGNKVDLEGRVVAREQAEELVEKLKIESYFETSAKSGENVNEAFDTLVDYTLGILKSKYELEEEEVQPENETFVNLNKKPKTSDPKTCSC</sequence>
<dbReference type="Pfam" id="PF00071">
    <property type="entry name" value="Ras"/>
    <property type="match status" value="1"/>
</dbReference>
<organism evidence="5 6">
    <name type="scientific">Acrasis kona</name>
    <dbReference type="NCBI Taxonomy" id="1008807"/>
    <lineage>
        <taxon>Eukaryota</taxon>
        <taxon>Discoba</taxon>
        <taxon>Heterolobosea</taxon>
        <taxon>Tetramitia</taxon>
        <taxon>Eutetramitia</taxon>
        <taxon>Acrasidae</taxon>
        <taxon>Acrasis</taxon>
    </lineage>
</organism>
<proteinExistence type="inferred from homology"/>
<name>A0AAW2ZQL6_9EUKA</name>
<dbReference type="SUPFAM" id="SSF52540">
    <property type="entry name" value="P-loop containing nucleoside triphosphate hydrolases"/>
    <property type="match status" value="1"/>
</dbReference>
<dbReference type="CDD" id="cd00154">
    <property type="entry name" value="Rab"/>
    <property type="match status" value="1"/>
</dbReference>
<dbReference type="PRINTS" id="PR00449">
    <property type="entry name" value="RASTRNSFRMNG"/>
</dbReference>
<keyword evidence="3" id="KW-0342">GTP-binding</keyword>
<dbReference type="SMART" id="SM00175">
    <property type="entry name" value="RAB"/>
    <property type="match status" value="1"/>
</dbReference>
<dbReference type="Gene3D" id="3.40.50.300">
    <property type="entry name" value="P-loop containing nucleotide triphosphate hydrolases"/>
    <property type="match status" value="1"/>
</dbReference>
<dbReference type="InterPro" id="IPR001806">
    <property type="entry name" value="Small_GTPase"/>
</dbReference>
<keyword evidence="6" id="KW-1185">Reference proteome</keyword>
<keyword evidence="4" id="KW-0449">Lipoprotein</keyword>
<dbReference type="GO" id="GO:0005525">
    <property type="term" value="F:GTP binding"/>
    <property type="evidence" value="ECO:0007669"/>
    <property type="project" value="UniProtKB-KW"/>
</dbReference>
<evidence type="ECO:0000313" key="5">
    <source>
        <dbReference type="EMBL" id="KAL0491735.1"/>
    </source>
</evidence>
<dbReference type="AlphaFoldDB" id="A0AAW2ZQL6"/>
<dbReference type="Proteomes" id="UP001431209">
    <property type="component" value="Unassembled WGS sequence"/>
</dbReference>
<dbReference type="InterPro" id="IPR027417">
    <property type="entry name" value="P-loop_NTPase"/>
</dbReference>
<comment type="caution">
    <text evidence="5">The sequence shown here is derived from an EMBL/GenBank/DDBJ whole genome shotgun (WGS) entry which is preliminary data.</text>
</comment>
<evidence type="ECO:0000313" key="6">
    <source>
        <dbReference type="Proteomes" id="UP001431209"/>
    </source>
</evidence>
<evidence type="ECO:0000256" key="2">
    <source>
        <dbReference type="ARBA" id="ARBA00022741"/>
    </source>
</evidence>
<dbReference type="SMART" id="SM00174">
    <property type="entry name" value="RHO"/>
    <property type="match status" value="1"/>
</dbReference>
<dbReference type="SMART" id="SM00173">
    <property type="entry name" value="RAS"/>
    <property type="match status" value="1"/>
</dbReference>
<dbReference type="NCBIfam" id="TIGR00231">
    <property type="entry name" value="small_GTP"/>
    <property type="match status" value="1"/>
</dbReference>
<evidence type="ECO:0000256" key="4">
    <source>
        <dbReference type="ARBA" id="ARBA00023288"/>
    </source>
</evidence>
<dbReference type="EMBL" id="JAOPGA020001853">
    <property type="protein sequence ID" value="KAL0491735.1"/>
    <property type="molecule type" value="Genomic_DNA"/>
</dbReference>
<dbReference type="PROSITE" id="PS51420">
    <property type="entry name" value="RHO"/>
    <property type="match status" value="1"/>
</dbReference>
<dbReference type="InterPro" id="IPR050305">
    <property type="entry name" value="Small_GTPase_Rab"/>
</dbReference>
<evidence type="ECO:0000256" key="1">
    <source>
        <dbReference type="ARBA" id="ARBA00006270"/>
    </source>
</evidence>